<protein>
    <submittedName>
        <fullName evidence="1">Cell division protein ZapA</fullName>
    </submittedName>
</protein>
<keyword evidence="1" id="KW-0132">Cell division</keyword>
<evidence type="ECO:0000313" key="1">
    <source>
        <dbReference type="EMBL" id="QCK13919.1"/>
    </source>
</evidence>
<dbReference type="SUPFAM" id="SSF102829">
    <property type="entry name" value="Cell division protein ZapA-like"/>
    <property type="match status" value="1"/>
</dbReference>
<dbReference type="GO" id="GO:0051301">
    <property type="term" value="P:cell division"/>
    <property type="evidence" value="ECO:0007669"/>
    <property type="project" value="UniProtKB-KW"/>
</dbReference>
<dbReference type="InterPro" id="IPR007838">
    <property type="entry name" value="Cell_div_ZapA-like"/>
</dbReference>
<name>A0A4D7JC17_9BACT</name>
<dbReference type="OrthoDB" id="1495773at2"/>
<organism evidence="1 2">
    <name type="scientific">Mangrovivirga cuniculi</name>
    <dbReference type="NCBI Taxonomy" id="2715131"/>
    <lineage>
        <taxon>Bacteria</taxon>
        <taxon>Pseudomonadati</taxon>
        <taxon>Bacteroidota</taxon>
        <taxon>Cytophagia</taxon>
        <taxon>Cytophagales</taxon>
        <taxon>Mangrovivirgaceae</taxon>
        <taxon>Mangrovivirga</taxon>
    </lineage>
</organism>
<dbReference type="Proteomes" id="UP000298616">
    <property type="component" value="Chromosome"/>
</dbReference>
<reference evidence="1 2" key="1">
    <citation type="submission" date="2018-04" db="EMBL/GenBank/DDBJ databases">
        <title>Complete genome uncultured novel isolate.</title>
        <authorList>
            <person name="Merlino G."/>
        </authorList>
    </citation>
    <scope>NUCLEOTIDE SEQUENCE [LARGE SCALE GENOMIC DNA]</scope>
    <source>
        <strain evidence="2">R1DC9</strain>
    </source>
</reference>
<evidence type="ECO:0000313" key="2">
    <source>
        <dbReference type="Proteomes" id="UP000298616"/>
    </source>
</evidence>
<keyword evidence="1" id="KW-0131">Cell cycle</keyword>
<dbReference type="RefSeq" id="WP_137089511.1">
    <property type="nucleotide sequence ID" value="NZ_CP028923.1"/>
</dbReference>
<dbReference type="KEGG" id="fpf:DCC35_03675"/>
<accession>A0A4D7JC17</accession>
<dbReference type="Pfam" id="PF05164">
    <property type="entry name" value="ZapA"/>
    <property type="match status" value="1"/>
</dbReference>
<proteinExistence type="predicted"/>
<gene>
    <name evidence="1" type="ORF">DCC35_03675</name>
</gene>
<dbReference type="InterPro" id="IPR036192">
    <property type="entry name" value="Cell_div_ZapA-like_sf"/>
</dbReference>
<dbReference type="AlphaFoldDB" id="A0A4D7JC17"/>
<sequence length="100" mass="11400">MAELLSIKIKIGNREYPMRVHPDDEQRIRKAGKLLHEKLKAYRDRFGLDDMQDLLAMVAFDVMADKLKVEASTGQVTESALLRIQNLNKALDETLSTTDI</sequence>
<dbReference type="EMBL" id="CP028923">
    <property type="protein sequence ID" value="QCK13919.1"/>
    <property type="molecule type" value="Genomic_DNA"/>
</dbReference>
<keyword evidence="2" id="KW-1185">Reference proteome</keyword>